<dbReference type="InterPro" id="IPR029063">
    <property type="entry name" value="SAM-dependent_MTases_sf"/>
</dbReference>
<evidence type="ECO:0000256" key="4">
    <source>
        <dbReference type="ARBA" id="ARBA00013346"/>
    </source>
</evidence>
<dbReference type="PANTHER" id="PTHR11579:SF0">
    <property type="entry name" value="PROTEIN-L-ISOASPARTATE(D-ASPARTATE) O-METHYLTRANSFERASE"/>
    <property type="match status" value="1"/>
</dbReference>
<evidence type="ECO:0000256" key="5">
    <source>
        <dbReference type="ARBA" id="ARBA00022490"/>
    </source>
</evidence>
<dbReference type="RefSeq" id="WP_167450247.1">
    <property type="nucleotide sequence ID" value="NZ_BGZL01000002.1"/>
</dbReference>
<comment type="similarity">
    <text evidence="2">Belongs to the methyltransferase superfamily. L-isoaspartyl/D-aspartyl protein methyltransferase family.</text>
</comment>
<evidence type="ECO:0000256" key="8">
    <source>
        <dbReference type="ARBA" id="ARBA00022691"/>
    </source>
</evidence>
<comment type="caution">
    <text evidence="12">The sequence shown here is derived from an EMBL/GenBank/DDBJ whole genome shotgun (WGS) entry which is preliminary data.</text>
</comment>
<dbReference type="PANTHER" id="PTHR11579">
    <property type="entry name" value="PROTEIN-L-ISOASPARTATE O-METHYLTRANSFERASE"/>
    <property type="match status" value="1"/>
</dbReference>
<gene>
    <name evidence="12" type="ORF">SSP531S_06930</name>
</gene>
<dbReference type="InterPro" id="IPR000682">
    <property type="entry name" value="PCMT"/>
</dbReference>
<keyword evidence="6 12" id="KW-0489">Methyltransferase</keyword>
<evidence type="ECO:0000256" key="1">
    <source>
        <dbReference type="ARBA" id="ARBA00004496"/>
    </source>
</evidence>
<keyword evidence="7 12" id="KW-0808">Transferase</keyword>
<evidence type="ECO:0000256" key="3">
    <source>
        <dbReference type="ARBA" id="ARBA00011890"/>
    </source>
</evidence>
<dbReference type="EC" id="2.1.1.77" evidence="3"/>
<proteinExistence type="inferred from homology"/>
<evidence type="ECO:0000256" key="6">
    <source>
        <dbReference type="ARBA" id="ARBA00022603"/>
    </source>
</evidence>
<dbReference type="GO" id="GO:0032259">
    <property type="term" value="P:methylation"/>
    <property type="evidence" value="ECO:0007669"/>
    <property type="project" value="UniProtKB-KW"/>
</dbReference>
<dbReference type="GO" id="GO:0005737">
    <property type="term" value="C:cytoplasm"/>
    <property type="evidence" value="ECO:0007669"/>
    <property type="project" value="UniProtKB-SubCell"/>
</dbReference>
<name>A0A388SRW1_9ACTN</name>
<accession>A0A388SRW1</accession>
<keyword evidence="5" id="KW-0963">Cytoplasm</keyword>
<evidence type="ECO:0000256" key="7">
    <source>
        <dbReference type="ARBA" id="ARBA00022679"/>
    </source>
</evidence>
<keyword evidence="8" id="KW-0949">S-adenosyl-L-methionine</keyword>
<protein>
    <recommendedName>
        <fullName evidence="4">Protein-L-isoaspartate O-methyltransferase</fullName>
        <ecNumber evidence="3">2.1.1.77</ecNumber>
    </recommendedName>
    <alternativeName>
        <fullName evidence="11">L-isoaspartyl protein carboxyl methyltransferase</fullName>
    </alternativeName>
    <alternativeName>
        <fullName evidence="9">Protein L-isoaspartyl methyltransferase</fullName>
    </alternativeName>
    <alternativeName>
        <fullName evidence="10">Protein-beta-aspartate methyltransferase</fullName>
    </alternativeName>
</protein>
<dbReference type="Gene3D" id="3.40.50.150">
    <property type="entry name" value="Vaccinia Virus protein VP39"/>
    <property type="match status" value="1"/>
</dbReference>
<dbReference type="Pfam" id="PF01135">
    <property type="entry name" value="PCMT"/>
    <property type="match status" value="1"/>
</dbReference>
<organism evidence="12 13">
    <name type="scientific">Streptomyces spongiicola</name>
    <dbReference type="NCBI Taxonomy" id="1690221"/>
    <lineage>
        <taxon>Bacteria</taxon>
        <taxon>Bacillati</taxon>
        <taxon>Actinomycetota</taxon>
        <taxon>Actinomycetes</taxon>
        <taxon>Kitasatosporales</taxon>
        <taxon>Streptomycetaceae</taxon>
        <taxon>Streptomyces</taxon>
    </lineage>
</organism>
<dbReference type="Proteomes" id="UP000265354">
    <property type="component" value="Unassembled WGS sequence"/>
</dbReference>
<sequence length="395" mass="43428">MTEHELREAGLHGLASRLKESGALTSDWLPTFAAVPRELFVPDLMWPGRAKGTGAGQGEAIDRNEDPEAWFSAVYSDVSLTTQWDDGQHSGTGKGRTPTCSNSQPSMVFSMLDALDVQETSRVLEIGTGTGWNAALLSERVGPGNVVSVEVDEENAKSARERIESAGYHPTLIVGDGFEGHREGAPYDRVLVTAALTEVPHRVIGQVRTGGIIVAPYATTYGGEGVVQLTVQRDGSAVGHFVGSSAFMRLRQQRQKRRHVRDYLGGKPWPADGEKSMTTISPEEVGDWLPMFAIGLQTQGMFPWAEYYDDGTYTLWLRDAAVTSWATVDYEPGRDEFEVYQSGPRDLWDEVAVAYLHWDNMGRPEFGRFGLTVDGETGEHTPWLDHPSSPLRPVC</sequence>
<evidence type="ECO:0000256" key="2">
    <source>
        <dbReference type="ARBA" id="ARBA00005369"/>
    </source>
</evidence>
<evidence type="ECO:0000256" key="9">
    <source>
        <dbReference type="ARBA" id="ARBA00030757"/>
    </source>
</evidence>
<dbReference type="SUPFAM" id="SSF53335">
    <property type="entry name" value="S-adenosyl-L-methionine-dependent methyltransferases"/>
    <property type="match status" value="1"/>
</dbReference>
<dbReference type="EMBL" id="BGZL01000002">
    <property type="protein sequence ID" value="GBP99298.1"/>
    <property type="molecule type" value="Genomic_DNA"/>
</dbReference>
<reference evidence="12 13" key="1">
    <citation type="submission" date="2018-07" db="EMBL/GenBank/DDBJ databases">
        <title>Whole Genome Shotgun Sequence of Streptomyces spongiicola strain 531S.</title>
        <authorList>
            <person name="Dohra H."/>
            <person name="Kodani S."/>
        </authorList>
    </citation>
    <scope>NUCLEOTIDE SEQUENCE [LARGE SCALE GENOMIC DNA]</scope>
    <source>
        <strain evidence="12 13">531S</strain>
    </source>
</reference>
<comment type="subcellular location">
    <subcellularLocation>
        <location evidence="1">Cytoplasm</location>
    </subcellularLocation>
</comment>
<evidence type="ECO:0000313" key="13">
    <source>
        <dbReference type="Proteomes" id="UP000265354"/>
    </source>
</evidence>
<evidence type="ECO:0000313" key="12">
    <source>
        <dbReference type="EMBL" id="GBP99298.1"/>
    </source>
</evidence>
<evidence type="ECO:0000256" key="10">
    <source>
        <dbReference type="ARBA" id="ARBA00031323"/>
    </source>
</evidence>
<dbReference type="CDD" id="cd02440">
    <property type="entry name" value="AdoMet_MTases"/>
    <property type="match status" value="1"/>
</dbReference>
<dbReference type="GO" id="GO:0004719">
    <property type="term" value="F:protein-L-isoaspartate (D-aspartate) O-methyltransferase activity"/>
    <property type="evidence" value="ECO:0007669"/>
    <property type="project" value="UniProtKB-EC"/>
</dbReference>
<evidence type="ECO:0000256" key="11">
    <source>
        <dbReference type="ARBA" id="ARBA00031350"/>
    </source>
</evidence>
<dbReference type="AlphaFoldDB" id="A0A388SRW1"/>